<keyword evidence="1" id="KW-0812">Transmembrane</keyword>
<comment type="caution">
    <text evidence="2">The sequence shown here is derived from an EMBL/GenBank/DDBJ whole genome shotgun (WGS) entry which is preliminary data.</text>
</comment>
<name>A0ABP8ZF91_9MICO</name>
<dbReference type="NCBIfam" id="NF038083">
    <property type="entry name" value="CU044_5270_fam"/>
    <property type="match status" value="1"/>
</dbReference>
<keyword evidence="1" id="KW-1133">Transmembrane helix</keyword>
<dbReference type="RefSeq" id="WP_345482150.1">
    <property type="nucleotide sequence ID" value="NZ_BAABLP010000007.1"/>
</dbReference>
<accession>A0ABP8ZF91</accession>
<organism evidence="2 3">
    <name type="scientific">Amnibacterium soli</name>
    <dbReference type="NCBI Taxonomy" id="1282736"/>
    <lineage>
        <taxon>Bacteria</taxon>
        <taxon>Bacillati</taxon>
        <taxon>Actinomycetota</taxon>
        <taxon>Actinomycetes</taxon>
        <taxon>Micrococcales</taxon>
        <taxon>Microbacteriaceae</taxon>
        <taxon>Amnibacterium</taxon>
    </lineage>
</organism>
<dbReference type="EMBL" id="BAABLP010000007">
    <property type="protein sequence ID" value="GAA4754910.1"/>
    <property type="molecule type" value="Genomic_DNA"/>
</dbReference>
<reference evidence="3" key="1">
    <citation type="journal article" date="2019" name="Int. J. Syst. Evol. Microbiol.">
        <title>The Global Catalogue of Microorganisms (GCM) 10K type strain sequencing project: providing services to taxonomists for standard genome sequencing and annotation.</title>
        <authorList>
            <consortium name="The Broad Institute Genomics Platform"/>
            <consortium name="The Broad Institute Genome Sequencing Center for Infectious Disease"/>
            <person name="Wu L."/>
            <person name="Ma J."/>
        </authorList>
    </citation>
    <scope>NUCLEOTIDE SEQUENCE [LARGE SCALE GENOMIC DNA]</scope>
    <source>
        <strain evidence="3">JCM 19015</strain>
    </source>
</reference>
<dbReference type="InterPro" id="IPR047789">
    <property type="entry name" value="CU044_5270-like"/>
</dbReference>
<evidence type="ECO:0000313" key="2">
    <source>
        <dbReference type="EMBL" id="GAA4754910.1"/>
    </source>
</evidence>
<feature type="transmembrane region" description="Helical" evidence="1">
    <location>
        <begin position="56"/>
        <end position="74"/>
    </location>
</feature>
<keyword evidence="1" id="KW-0472">Membrane</keyword>
<keyword evidence="3" id="KW-1185">Reference proteome</keyword>
<gene>
    <name evidence="2" type="ORF">GCM10025783_30030</name>
</gene>
<protein>
    <recommendedName>
        <fullName evidence="4">CU044_5270 family protein</fullName>
    </recommendedName>
</protein>
<evidence type="ECO:0008006" key="4">
    <source>
        <dbReference type="Google" id="ProtNLM"/>
    </source>
</evidence>
<dbReference type="Proteomes" id="UP001500121">
    <property type="component" value="Unassembled WGS sequence"/>
</dbReference>
<sequence length="350" mass="37582">MDELTLLRRLDAGAPDPSRQTATDAFTALEQRMAAAEHATRAHIAPRRRRTIRLRWAVLTTAGAAALAVALVLTDTIGVAGIRPGATAQAAELLNKAADTTIRTIDPTVGPGQYRRVVFRSVHQVDGGNGKIEGVYSIHEDRTTWIPADPNNEWFQVRYPSRSAGQYFTKDAKQLAEYDDRMSSKVKPQILHGKAANFFGGQQQTTPADVNGLPRDPRVLLNHIYRVTLGTGNSPDGEALVFIADTLNTGFATASTRAALFRAAALIPGVTLTAGSATLDGTTGVAIGRVEPKYGIRQDLIIDPATGEMIGEREVATRDLPDGTGKAGDTLSWSSATTTIVNEVPAQYRR</sequence>
<evidence type="ECO:0000313" key="3">
    <source>
        <dbReference type="Proteomes" id="UP001500121"/>
    </source>
</evidence>
<evidence type="ECO:0000256" key="1">
    <source>
        <dbReference type="SAM" id="Phobius"/>
    </source>
</evidence>
<proteinExistence type="predicted"/>